<gene>
    <name evidence="1" type="ORF">SAMN05216302_100225</name>
</gene>
<proteinExistence type="predicted"/>
<sequence>MEWTLTTQNGIEVQSDGVLTTRQERNVRHEVSISDTLAWKAQKMKNYCLQD</sequence>
<evidence type="ECO:0000313" key="1">
    <source>
        <dbReference type="EMBL" id="SFK21550.1"/>
    </source>
</evidence>
<dbReference type="Proteomes" id="UP000199533">
    <property type="component" value="Unassembled WGS sequence"/>
</dbReference>
<dbReference type="EMBL" id="FOSP01000002">
    <property type="protein sequence ID" value="SFK21550.1"/>
    <property type="molecule type" value="Genomic_DNA"/>
</dbReference>
<dbReference type="AlphaFoldDB" id="A0A1I3XPT6"/>
<organism evidence="1 2">
    <name type="scientific">Nitrosomonas aestuarii</name>
    <dbReference type="NCBI Taxonomy" id="52441"/>
    <lineage>
        <taxon>Bacteria</taxon>
        <taxon>Pseudomonadati</taxon>
        <taxon>Pseudomonadota</taxon>
        <taxon>Betaproteobacteria</taxon>
        <taxon>Nitrosomonadales</taxon>
        <taxon>Nitrosomonadaceae</taxon>
        <taxon>Nitrosomonas</taxon>
    </lineage>
</organism>
<accession>A0A1I3XPT6</accession>
<evidence type="ECO:0000313" key="2">
    <source>
        <dbReference type="Proteomes" id="UP000199533"/>
    </source>
</evidence>
<keyword evidence="2" id="KW-1185">Reference proteome</keyword>
<protein>
    <submittedName>
        <fullName evidence="1">Uncharacterized protein</fullName>
    </submittedName>
</protein>
<reference evidence="2" key="1">
    <citation type="submission" date="2016-10" db="EMBL/GenBank/DDBJ databases">
        <authorList>
            <person name="Varghese N."/>
            <person name="Submissions S."/>
        </authorList>
    </citation>
    <scope>NUCLEOTIDE SEQUENCE [LARGE SCALE GENOMIC DNA]</scope>
    <source>
        <strain evidence="2">Nm69</strain>
    </source>
</reference>
<dbReference type="STRING" id="52441.SAMN05216302_100225"/>
<name>A0A1I3XPT6_9PROT</name>